<feature type="chain" id="PRO_5013788080" description="EB domain-containing protein" evidence="1">
    <location>
        <begin position="19"/>
        <end position="111"/>
    </location>
</feature>
<evidence type="ECO:0000256" key="1">
    <source>
        <dbReference type="SAM" id="SignalP"/>
    </source>
</evidence>
<dbReference type="EMBL" id="PDUG01000002">
    <property type="protein sequence ID" value="PIC43592.1"/>
    <property type="molecule type" value="Genomic_DNA"/>
</dbReference>
<proteinExistence type="predicted"/>
<sequence>MPIFQCFLLLLSISTIKCFVFNVFCSTNEDCPFSDQSCLEGRCIDLRDPIAHPRGFSEDLQHCDPECPPHLACLSGQCVDGRRRFQGLELCLWDFQCGTFKLCILGQCVGL</sequence>
<name>A0A2G5UVK9_9PELO</name>
<reference evidence="3" key="1">
    <citation type="submission" date="2017-10" db="EMBL/GenBank/DDBJ databases">
        <title>Rapid genome shrinkage in a self-fertile nematode reveals novel sperm competition proteins.</title>
        <authorList>
            <person name="Yin D."/>
            <person name="Schwarz E.M."/>
            <person name="Thomas C.G."/>
            <person name="Felde R.L."/>
            <person name="Korf I.F."/>
            <person name="Cutter A.D."/>
            <person name="Schartner C.M."/>
            <person name="Ralston E.J."/>
            <person name="Meyer B.J."/>
            <person name="Haag E.S."/>
        </authorList>
    </citation>
    <scope>NUCLEOTIDE SEQUENCE [LARGE SCALE GENOMIC DNA]</scope>
    <source>
        <strain evidence="3">JU1422</strain>
    </source>
</reference>
<dbReference type="Proteomes" id="UP000230233">
    <property type="component" value="Chromosome II"/>
</dbReference>
<evidence type="ECO:0000313" key="3">
    <source>
        <dbReference type="Proteomes" id="UP000230233"/>
    </source>
</evidence>
<keyword evidence="1" id="KW-0732">Signal</keyword>
<dbReference type="AlphaFoldDB" id="A0A2G5UVK9"/>
<keyword evidence="3" id="KW-1185">Reference proteome</keyword>
<accession>A0A2G5UVK9</accession>
<evidence type="ECO:0008006" key="4">
    <source>
        <dbReference type="Google" id="ProtNLM"/>
    </source>
</evidence>
<evidence type="ECO:0000313" key="2">
    <source>
        <dbReference type="EMBL" id="PIC43592.1"/>
    </source>
</evidence>
<gene>
    <name evidence="2" type="primary">Cnig_chr_II.g4269</name>
    <name evidence="2" type="ORF">B9Z55_004269</name>
</gene>
<organism evidence="2 3">
    <name type="scientific">Caenorhabditis nigoni</name>
    <dbReference type="NCBI Taxonomy" id="1611254"/>
    <lineage>
        <taxon>Eukaryota</taxon>
        <taxon>Metazoa</taxon>
        <taxon>Ecdysozoa</taxon>
        <taxon>Nematoda</taxon>
        <taxon>Chromadorea</taxon>
        <taxon>Rhabditida</taxon>
        <taxon>Rhabditina</taxon>
        <taxon>Rhabditomorpha</taxon>
        <taxon>Rhabditoidea</taxon>
        <taxon>Rhabditidae</taxon>
        <taxon>Peloderinae</taxon>
        <taxon>Caenorhabditis</taxon>
    </lineage>
</organism>
<feature type="signal peptide" evidence="1">
    <location>
        <begin position="1"/>
        <end position="18"/>
    </location>
</feature>
<protein>
    <recommendedName>
        <fullName evidence="4">EB domain-containing protein</fullName>
    </recommendedName>
</protein>
<comment type="caution">
    <text evidence="2">The sequence shown here is derived from an EMBL/GenBank/DDBJ whole genome shotgun (WGS) entry which is preliminary data.</text>
</comment>